<accession>A0A926EFB5</accession>
<evidence type="ECO:0000259" key="4">
    <source>
        <dbReference type="Pfam" id="PF00465"/>
    </source>
</evidence>
<feature type="domain" description="Fe-containing alcohol dehydrogenase-like C-terminal" evidence="5">
    <location>
        <begin position="185"/>
        <end position="381"/>
    </location>
</feature>
<protein>
    <submittedName>
        <fullName evidence="6">Iron-containing alcohol dehydrogenase</fullName>
    </submittedName>
</protein>
<dbReference type="InterPro" id="IPR039697">
    <property type="entry name" value="Alcohol_dehydrogenase_Fe"/>
</dbReference>
<sequence length="384" mass="40604">MSHLFITPSKIVSGPGALEDAAATIAGLGKKALIVTDAMMCKLGNVKKVTDVLESQGVPYSIYDGINSEPADTMIDAGLKQYQSEQCDFLIAVGGGSPMDSMKAIALLAAGGGSITSYMGKTVTFPLAPMVAIPTTAGTGSEATQFTIITDTKNDVKMLLKGPSLMPDLAIVDPQFTMTAPAKITAATGMDALTHAIEAFTSKKAQPLSDTFAVSAVQRIFSYLLTAFQHPDDVEARTQMALAALEAGIAFNNSSVTIVHGMSRPIGALFHVAHGISNAMLLETCLNYVLDGALDRFAFLARACGMAGPSVDDKTAAKALICQVAKLAQALEIPTLEEYGINKDAFYQVIPKMAQDAFESGSPSNTRKEITPADMEMLYDRLWK</sequence>
<dbReference type="EMBL" id="JACRTC010000007">
    <property type="protein sequence ID" value="MBC8571119.1"/>
    <property type="molecule type" value="Genomic_DNA"/>
</dbReference>
<evidence type="ECO:0000259" key="5">
    <source>
        <dbReference type="Pfam" id="PF25137"/>
    </source>
</evidence>
<keyword evidence="2" id="KW-0560">Oxidoreductase</keyword>
<organism evidence="6 7">
    <name type="scientific">Zongyangia hominis</name>
    <dbReference type="NCBI Taxonomy" id="2763677"/>
    <lineage>
        <taxon>Bacteria</taxon>
        <taxon>Bacillati</taxon>
        <taxon>Bacillota</taxon>
        <taxon>Clostridia</taxon>
        <taxon>Eubacteriales</taxon>
        <taxon>Oscillospiraceae</taxon>
        <taxon>Zongyangia</taxon>
    </lineage>
</organism>
<reference evidence="6" key="1">
    <citation type="submission" date="2020-08" db="EMBL/GenBank/DDBJ databases">
        <title>Genome public.</title>
        <authorList>
            <person name="Liu C."/>
            <person name="Sun Q."/>
        </authorList>
    </citation>
    <scope>NUCLEOTIDE SEQUENCE</scope>
    <source>
        <strain evidence="6">NSJ-54</strain>
    </source>
</reference>
<comment type="caution">
    <text evidence="6">The sequence shown here is derived from an EMBL/GenBank/DDBJ whole genome shotgun (WGS) entry which is preliminary data.</text>
</comment>
<dbReference type="PANTHER" id="PTHR11496">
    <property type="entry name" value="ALCOHOL DEHYDROGENASE"/>
    <property type="match status" value="1"/>
</dbReference>
<dbReference type="CDD" id="cd08194">
    <property type="entry name" value="Fe-ADH-like"/>
    <property type="match status" value="1"/>
</dbReference>
<name>A0A926EFB5_9FIRM</name>
<evidence type="ECO:0000256" key="2">
    <source>
        <dbReference type="ARBA" id="ARBA00023002"/>
    </source>
</evidence>
<dbReference type="PROSITE" id="PS00913">
    <property type="entry name" value="ADH_IRON_1"/>
    <property type="match status" value="1"/>
</dbReference>
<dbReference type="Gene3D" id="3.40.50.1970">
    <property type="match status" value="1"/>
</dbReference>
<keyword evidence="7" id="KW-1185">Reference proteome</keyword>
<evidence type="ECO:0000313" key="6">
    <source>
        <dbReference type="EMBL" id="MBC8571119.1"/>
    </source>
</evidence>
<proteinExistence type="inferred from homology"/>
<comment type="similarity">
    <text evidence="1">Belongs to the iron-containing alcohol dehydrogenase family.</text>
</comment>
<dbReference type="Pfam" id="PF25137">
    <property type="entry name" value="ADH_Fe_C"/>
    <property type="match status" value="1"/>
</dbReference>
<dbReference type="PANTHER" id="PTHR11496:SF102">
    <property type="entry name" value="ALCOHOL DEHYDROGENASE 4"/>
    <property type="match status" value="1"/>
</dbReference>
<dbReference type="SUPFAM" id="SSF56796">
    <property type="entry name" value="Dehydroquinate synthase-like"/>
    <property type="match status" value="1"/>
</dbReference>
<dbReference type="FunFam" id="3.40.50.1970:FF:000003">
    <property type="entry name" value="Alcohol dehydrogenase, iron-containing"/>
    <property type="match status" value="1"/>
</dbReference>
<dbReference type="Gene3D" id="1.20.1090.10">
    <property type="entry name" value="Dehydroquinate synthase-like - alpha domain"/>
    <property type="match status" value="1"/>
</dbReference>
<gene>
    <name evidence="6" type="ORF">H8709_09815</name>
</gene>
<dbReference type="GO" id="GO:0004022">
    <property type="term" value="F:alcohol dehydrogenase (NAD+) activity"/>
    <property type="evidence" value="ECO:0007669"/>
    <property type="project" value="UniProtKB-ARBA"/>
</dbReference>
<evidence type="ECO:0000313" key="7">
    <source>
        <dbReference type="Proteomes" id="UP000660861"/>
    </source>
</evidence>
<dbReference type="GO" id="GO:0046872">
    <property type="term" value="F:metal ion binding"/>
    <property type="evidence" value="ECO:0007669"/>
    <property type="project" value="InterPro"/>
</dbReference>
<feature type="domain" description="Alcohol dehydrogenase iron-type/glycerol dehydrogenase GldA" evidence="4">
    <location>
        <begin position="8"/>
        <end position="174"/>
    </location>
</feature>
<dbReference type="RefSeq" id="WP_262398209.1">
    <property type="nucleotide sequence ID" value="NZ_JACRTC010000007.1"/>
</dbReference>
<keyword evidence="3" id="KW-0520">NAD</keyword>
<dbReference type="InterPro" id="IPR001670">
    <property type="entry name" value="ADH_Fe/GldA"/>
</dbReference>
<dbReference type="FunFam" id="1.20.1090.10:FF:000001">
    <property type="entry name" value="Aldehyde-alcohol dehydrogenase"/>
    <property type="match status" value="1"/>
</dbReference>
<dbReference type="InterPro" id="IPR018211">
    <property type="entry name" value="ADH_Fe_CS"/>
</dbReference>
<evidence type="ECO:0000256" key="3">
    <source>
        <dbReference type="ARBA" id="ARBA00023027"/>
    </source>
</evidence>
<dbReference type="Pfam" id="PF00465">
    <property type="entry name" value="Fe-ADH"/>
    <property type="match status" value="1"/>
</dbReference>
<dbReference type="InterPro" id="IPR056798">
    <property type="entry name" value="ADH_Fe_C"/>
</dbReference>
<evidence type="ECO:0000256" key="1">
    <source>
        <dbReference type="ARBA" id="ARBA00007358"/>
    </source>
</evidence>
<dbReference type="AlphaFoldDB" id="A0A926EFB5"/>
<dbReference type="Proteomes" id="UP000660861">
    <property type="component" value="Unassembled WGS sequence"/>
</dbReference>